<keyword evidence="3" id="KW-1185">Reference proteome</keyword>
<dbReference type="RefSeq" id="WP_207471543.1">
    <property type="nucleotide sequence ID" value="NZ_JAFNAW010000075.1"/>
</dbReference>
<name>A0ABV7IJ13_9RHOB</name>
<evidence type="ECO:0000256" key="1">
    <source>
        <dbReference type="ARBA" id="ARBA00008618"/>
    </source>
</evidence>
<proteinExistence type="inferred from homology"/>
<reference evidence="3" key="1">
    <citation type="journal article" date="2019" name="Int. J. Syst. Evol. Microbiol.">
        <title>The Global Catalogue of Microorganisms (GCM) 10K type strain sequencing project: providing services to taxonomists for standard genome sequencing and annotation.</title>
        <authorList>
            <consortium name="The Broad Institute Genomics Platform"/>
            <consortium name="The Broad Institute Genome Sequencing Center for Infectious Disease"/>
            <person name="Wu L."/>
            <person name="Ma J."/>
        </authorList>
    </citation>
    <scope>NUCLEOTIDE SEQUENCE [LARGE SCALE GENOMIC DNA]</scope>
    <source>
        <strain evidence="3">KCTC 52239</strain>
    </source>
</reference>
<dbReference type="Pfam" id="PF03230">
    <property type="entry name" value="Antirestrict"/>
    <property type="match status" value="1"/>
</dbReference>
<dbReference type="Proteomes" id="UP001595557">
    <property type="component" value="Unassembled WGS sequence"/>
</dbReference>
<dbReference type="Gene3D" id="3.30.70.3580">
    <property type="entry name" value="Antirestriction protein"/>
    <property type="match status" value="1"/>
</dbReference>
<evidence type="ECO:0000313" key="2">
    <source>
        <dbReference type="EMBL" id="MFC3169493.1"/>
    </source>
</evidence>
<accession>A0ABV7IJ13</accession>
<dbReference type="InterPro" id="IPR004914">
    <property type="entry name" value="Antirestrict"/>
</dbReference>
<dbReference type="EMBL" id="JBHRTE010000069">
    <property type="protein sequence ID" value="MFC3169493.1"/>
    <property type="molecule type" value="Genomic_DNA"/>
</dbReference>
<evidence type="ECO:0000313" key="3">
    <source>
        <dbReference type="Proteomes" id="UP001595557"/>
    </source>
</evidence>
<comment type="similarity">
    <text evidence="1">Belongs to the antirestriction protein family.</text>
</comment>
<sequence>MSLTAPSFSSAMPVPEERRMGFLPRLFGARLLLLVGEHTVFGFMERLSPTDYTGGMWDFLELAGEPLYLAPTCKPRFHLTWDGNGYEGEVSADAAGIIATLFAFSHLSFRHDAPELPEGFARLYAHAADHPEAGEIYRAID</sequence>
<protein>
    <submittedName>
        <fullName evidence="2">Antirestriction protein</fullName>
    </submittedName>
</protein>
<comment type="caution">
    <text evidence="2">The sequence shown here is derived from an EMBL/GenBank/DDBJ whole genome shotgun (WGS) entry which is preliminary data.</text>
</comment>
<gene>
    <name evidence="2" type="ORF">ACFOD7_15680</name>
</gene>
<organism evidence="2 3">
    <name type="scientific">Paracoccus fontiphilus</name>
    <dbReference type="NCBI Taxonomy" id="1815556"/>
    <lineage>
        <taxon>Bacteria</taxon>
        <taxon>Pseudomonadati</taxon>
        <taxon>Pseudomonadota</taxon>
        <taxon>Alphaproteobacteria</taxon>
        <taxon>Rhodobacterales</taxon>
        <taxon>Paracoccaceae</taxon>
        <taxon>Paracoccus</taxon>
    </lineage>
</organism>
<dbReference type="InterPro" id="IPR042297">
    <property type="entry name" value="Antirestriction_sf"/>
</dbReference>